<accession>A0A9J6RBW0</accession>
<name>A0A9J6RBW0_9BACI</name>
<protein>
    <submittedName>
        <fullName evidence="1">Uncharacterized protein</fullName>
    </submittedName>
</protein>
<organism evidence="1 2">
    <name type="scientific">Natronobacillus azotifigens</name>
    <dbReference type="NCBI Taxonomy" id="472978"/>
    <lineage>
        <taxon>Bacteria</taxon>
        <taxon>Bacillati</taxon>
        <taxon>Bacillota</taxon>
        <taxon>Bacilli</taxon>
        <taxon>Bacillales</taxon>
        <taxon>Bacillaceae</taxon>
        <taxon>Natronobacillus</taxon>
    </lineage>
</organism>
<keyword evidence="2" id="KW-1185">Reference proteome</keyword>
<dbReference type="InterPro" id="IPR054224">
    <property type="entry name" value="DUF6944"/>
</dbReference>
<dbReference type="AlphaFoldDB" id="A0A9J6RBW0"/>
<dbReference type="Proteomes" id="UP001084197">
    <property type="component" value="Unassembled WGS sequence"/>
</dbReference>
<sequence>MTDNERLLLGSWIDAIGTDISAIAEIRNLAGINTINNKLVAIGEGLQAVGSFLIGTVTTDDPLNFAGNWIDGIGAATSSYGAYLQFLDEEDGEDNVRIEILGDSFQSIGSAISAYADHRIGERDYALGNVLQSLGAGLEAIGALFELNGQERIGQWIGTKGAIVQSMGSNYNAIVTTKEIMEEERGNP</sequence>
<dbReference type="RefSeq" id="WP_268779560.1">
    <property type="nucleotide sequence ID" value="NZ_JAPRAT010000009.1"/>
</dbReference>
<evidence type="ECO:0000313" key="2">
    <source>
        <dbReference type="Proteomes" id="UP001084197"/>
    </source>
</evidence>
<comment type="caution">
    <text evidence="1">The sequence shown here is derived from an EMBL/GenBank/DDBJ whole genome shotgun (WGS) entry which is preliminary data.</text>
</comment>
<gene>
    <name evidence="1" type="ORF">OWO01_06155</name>
</gene>
<evidence type="ECO:0000313" key="1">
    <source>
        <dbReference type="EMBL" id="MCZ0702788.1"/>
    </source>
</evidence>
<dbReference type="Pfam" id="PF22116">
    <property type="entry name" value="DUF6944"/>
    <property type="match status" value="1"/>
</dbReference>
<dbReference type="EMBL" id="JAPRAT010000009">
    <property type="protein sequence ID" value="MCZ0702788.1"/>
    <property type="molecule type" value="Genomic_DNA"/>
</dbReference>
<reference evidence="1" key="1">
    <citation type="submission" date="2022-11" db="EMBL/GenBank/DDBJ databases">
        <title>WGS of Natronobacillus azotifigens 24KS-1, an anaerobic diazotrophic haloalkaliphile from soda-rich habitats.</title>
        <authorList>
            <person name="Sorokin D.Y."/>
            <person name="Merkel A.Y."/>
        </authorList>
    </citation>
    <scope>NUCLEOTIDE SEQUENCE</scope>
    <source>
        <strain evidence="1">24KS-1</strain>
    </source>
</reference>
<proteinExistence type="predicted"/>